<evidence type="ECO:0000313" key="1">
    <source>
        <dbReference type="EMBL" id="MBA0620575.1"/>
    </source>
</evidence>
<proteinExistence type="predicted"/>
<protein>
    <submittedName>
        <fullName evidence="1">Uncharacterized protein</fullName>
    </submittedName>
</protein>
<organism evidence="1 2">
    <name type="scientific">Gossypium davidsonii</name>
    <name type="common">Davidson's cotton</name>
    <name type="synonym">Gossypium klotzschianum subsp. davidsonii</name>
    <dbReference type="NCBI Taxonomy" id="34287"/>
    <lineage>
        <taxon>Eukaryota</taxon>
        <taxon>Viridiplantae</taxon>
        <taxon>Streptophyta</taxon>
        <taxon>Embryophyta</taxon>
        <taxon>Tracheophyta</taxon>
        <taxon>Spermatophyta</taxon>
        <taxon>Magnoliopsida</taxon>
        <taxon>eudicotyledons</taxon>
        <taxon>Gunneridae</taxon>
        <taxon>Pentapetalae</taxon>
        <taxon>rosids</taxon>
        <taxon>malvids</taxon>
        <taxon>Malvales</taxon>
        <taxon>Malvaceae</taxon>
        <taxon>Malvoideae</taxon>
        <taxon>Gossypium</taxon>
    </lineage>
</organism>
<evidence type="ECO:0000313" key="2">
    <source>
        <dbReference type="Proteomes" id="UP000593561"/>
    </source>
</evidence>
<reference evidence="1 2" key="1">
    <citation type="journal article" date="2019" name="Genome Biol. Evol.">
        <title>Insights into the evolution of the New World diploid cottons (Gossypium, subgenus Houzingenia) based on genome sequencing.</title>
        <authorList>
            <person name="Grover C.E."/>
            <person name="Arick M.A. 2nd"/>
            <person name="Thrash A."/>
            <person name="Conover J.L."/>
            <person name="Sanders W.S."/>
            <person name="Peterson D.G."/>
            <person name="Frelichowski J.E."/>
            <person name="Scheffler J.A."/>
            <person name="Scheffler B.E."/>
            <person name="Wendel J.F."/>
        </authorList>
    </citation>
    <scope>NUCLEOTIDE SEQUENCE [LARGE SCALE GENOMIC DNA]</scope>
    <source>
        <strain evidence="1">27</strain>
        <tissue evidence="1">Leaf</tissue>
    </source>
</reference>
<keyword evidence="2" id="KW-1185">Reference proteome</keyword>
<accession>A0A7J8S3R1</accession>
<comment type="caution">
    <text evidence="1">The sequence shown here is derived from an EMBL/GenBank/DDBJ whole genome shotgun (WGS) entry which is preliminary data.</text>
</comment>
<dbReference type="PANTHER" id="PTHR48200">
    <property type="entry name" value="PROTEIN, PUTATIVE-RELATED"/>
    <property type="match status" value="1"/>
</dbReference>
<name>A0A7J8S3R1_GOSDV</name>
<dbReference type="EMBL" id="JABFAC010000008">
    <property type="protein sequence ID" value="MBA0620575.1"/>
    <property type="molecule type" value="Genomic_DNA"/>
</dbReference>
<sequence>MIPDEILSRQFILVTQGLAQCEFAYKGDNYKKKVHEILDAWNQTYKMKRFVANLMTTPKYDWW</sequence>
<dbReference type="PANTHER" id="PTHR48200:SF1">
    <property type="entry name" value="AMINOTRANSFERASE-LIKE PLANT MOBILE DOMAIN-CONTAINING PROTEIN"/>
    <property type="match status" value="1"/>
</dbReference>
<dbReference type="Proteomes" id="UP000593561">
    <property type="component" value="Unassembled WGS sequence"/>
</dbReference>
<dbReference type="AlphaFoldDB" id="A0A7J8S3R1"/>
<gene>
    <name evidence="1" type="ORF">Godav_006278</name>
</gene>